<gene>
    <name evidence="4" type="ORF">EG327_002456</name>
    <name evidence="3" type="ORF">EG328_004026</name>
</gene>
<evidence type="ECO:0000313" key="6">
    <source>
        <dbReference type="Proteomes" id="UP000490939"/>
    </source>
</evidence>
<evidence type="ECO:0000313" key="5">
    <source>
        <dbReference type="Proteomes" id="UP000447873"/>
    </source>
</evidence>
<feature type="signal peptide" evidence="2">
    <location>
        <begin position="1"/>
        <end position="21"/>
    </location>
</feature>
<evidence type="ECO:0000313" key="4">
    <source>
        <dbReference type="EMBL" id="KAE9989620.1"/>
    </source>
</evidence>
<dbReference type="Proteomes" id="UP000447873">
    <property type="component" value="Unassembled WGS sequence"/>
</dbReference>
<keyword evidence="2" id="KW-0732">Signal</keyword>
<keyword evidence="6" id="KW-1185">Reference proteome</keyword>
<dbReference type="EMBL" id="WNWR01000177">
    <property type="protein sequence ID" value="KAE9989620.1"/>
    <property type="molecule type" value="Genomic_DNA"/>
</dbReference>
<name>A0A8H3Z829_VENIN</name>
<sequence>MAFTLTYLCAISTLLIHPILANQPPDMTMFLLLNKDLSQDQALSFNSEANVNPFSKGIAMRNVDDTGVLNAHLWYLYQGGFGSGYYSAIAAANENPLAVTYKDQIVIGHPNDGTVNYTGGPAQWHFLQQDDGWFTISTYDKRFLGLDTGDLEMPKLYSETGSGVGGGKGGRYGVWEIIPLPKVEGDKVGWVTMESVGMPPTHFLVGKQQVTDTVTVTRSIMQKSNSVIVQAPTGLWTRNWTIPTITALGSTGHSVTSTLTMEVTPSSTMTISGSASPATISKTETVTEFVSINPGGDLVTLMSVDRGQIIYVETIHDYTSTSTWWYDDETYTEVSTTVVAKATVTQTGDVPVGGETGGARTSGKKASGGGRLQHDVGGLVVCVLVLCFSLVGVGEAF</sequence>
<dbReference type="AlphaFoldDB" id="A0A8H3Z829"/>
<evidence type="ECO:0000313" key="3">
    <source>
        <dbReference type="EMBL" id="KAE9974094.1"/>
    </source>
</evidence>
<organism evidence="4 6">
    <name type="scientific">Venturia inaequalis</name>
    <name type="common">Apple scab fungus</name>
    <dbReference type="NCBI Taxonomy" id="5025"/>
    <lineage>
        <taxon>Eukaryota</taxon>
        <taxon>Fungi</taxon>
        <taxon>Dikarya</taxon>
        <taxon>Ascomycota</taxon>
        <taxon>Pezizomycotina</taxon>
        <taxon>Dothideomycetes</taxon>
        <taxon>Pleosporomycetidae</taxon>
        <taxon>Venturiales</taxon>
        <taxon>Venturiaceae</taxon>
        <taxon>Venturia</taxon>
    </lineage>
</organism>
<evidence type="ECO:0000256" key="1">
    <source>
        <dbReference type="SAM" id="MobiDB-lite"/>
    </source>
</evidence>
<reference evidence="4 6" key="1">
    <citation type="submission" date="2019-07" db="EMBL/GenBank/DDBJ databases">
        <title>Venturia inaequalis Genome Resource.</title>
        <authorList>
            <person name="Lichtner F.J."/>
        </authorList>
    </citation>
    <scope>NUCLEOTIDE SEQUENCE [LARGE SCALE GENOMIC DNA]</scope>
    <source>
        <strain evidence="3 5">120213</strain>
        <strain evidence="4 6">DMI_063113</strain>
    </source>
</reference>
<dbReference type="EMBL" id="WNWS01000226">
    <property type="protein sequence ID" value="KAE9974094.1"/>
    <property type="molecule type" value="Genomic_DNA"/>
</dbReference>
<evidence type="ECO:0000256" key="2">
    <source>
        <dbReference type="SAM" id="SignalP"/>
    </source>
</evidence>
<proteinExistence type="predicted"/>
<feature type="region of interest" description="Disordered" evidence="1">
    <location>
        <begin position="349"/>
        <end position="371"/>
    </location>
</feature>
<protein>
    <submittedName>
        <fullName evidence="4">Uncharacterized protein</fullName>
    </submittedName>
</protein>
<accession>A0A8H3Z829</accession>
<feature type="chain" id="PRO_5044691137" evidence="2">
    <location>
        <begin position="22"/>
        <end position="397"/>
    </location>
</feature>
<comment type="caution">
    <text evidence="4">The sequence shown here is derived from an EMBL/GenBank/DDBJ whole genome shotgun (WGS) entry which is preliminary data.</text>
</comment>
<dbReference type="Proteomes" id="UP000490939">
    <property type="component" value="Unassembled WGS sequence"/>
</dbReference>